<comment type="caution">
    <text evidence="15">The sequence shown here is derived from an EMBL/GenBank/DDBJ whole genome shotgun (WGS) entry which is preliminary data.</text>
</comment>
<feature type="transmembrane region" description="Helical" evidence="12">
    <location>
        <begin position="206"/>
        <end position="227"/>
    </location>
</feature>
<feature type="transmembrane region" description="Helical" evidence="12">
    <location>
        <begin position="239"/>
        <end position="258"/>
    </location>
</feature>
<keyword evidence="7" id="KW-0249">Electron transport</keyword>
<name>A0A8J2WD15_9STRA</name>
<feature type="transmembrane region" description="Helical" evidence="12">
    <location>
        <begin position="141"/>
        <end position="161"/>
    </location>
</feature>
<dbReference type="Gene3D" id="1.20.120.1770">
    <property type="match status" value="1"/>
</dbReference>
<dbReference type="InterPro" id="IPR006593">
    <property type="entry name" value="Cyt_b561/ferric_Rdtase_TM"/>
</dbReference>
<dbReference type="EMBL" id="CAKKNE010000001">
    <property type="protein sequence ID" value="CAH0363720.1"/>
    <property type="molecule type" value="Genomic_DNA"/>
</dbReference>
<accession>A0A8J2WD15</accession>
<comment type="subcellular location">
    <subcellularLocation>
        <location evidence="2">Membrane</location>
        <topology evidence="2">Multi-pass membrane protein</topology>
    </subcellularLocation>
</comment>
<feature type="transmembrane region" description="Helical" evidence="12">
    <location>
        <begin position="168"/>
        <end position="186"/>
    </location>
</feature>
<dbReference type="Pfam" id="PF03188">
    <property type="entry name" value="Cytochrom_B561"/>
    <property type="match status" value="1"/>
</dbReference>
<gene>
    <name evidence="15" type="ORF">PECAL_1P00460</name>
</gene>
<keyword evidence="6" id="KW-0479">Metal-binding</keyword>
<evidence type="ECO:0000259" key="14">
    <source>
        <dbReference type="SMART" id="SM00665"/>
    </source>
</evidence>
<keyword evidence="9" id="KW-0408">Iron</keyword>
<dbReference type="GO" id="GO:0016020">
    <property type="term" value="C:membrane"/>
    <property type="evidence" value="ECO:0007669"/>
    <property type="project" value="UniProtKB-SubCell"/>
</dbReference>
<reference evidence="15" key="1">
    <citation type="submission" date="2021-11" db="EMBL/GenBank/DDBJ databases">
        <authorList>
            <consortium name="Genoscope - CEA"/>
            <person name="William W."/>
        </authorList>
    </citation>
    <scope>NUCLEOTIDE SEQUENCE</scope>
</reference>
<dbReference type="PANTHER" id="PTHR15422:SF45">
    <property type="entry name" value="CYTOCHROME B561 DOMAIN-CONTAINING PROTEIN"/>
    <property type="match status" value="1"/>
</dbReference>
<evidence type="ECO:0000256" key="7">
    <source>
        <dbReference type="ARBA" id="ARBA00022982"/>
    </source>
</evidence>
<evidence type="ECO:0000256" key="12">
    <source>
        <dbReference type="SAM" id="Phobius"/>
    </source>
</evidence>
<sequence length="367" mass="38012">MARPNTKRLLPILLATAARALLPPRQHGISMRRAPPCQPKRRRTKAPNAAARTAPKRQTTALSASKDENVGKQGAVAAAEPFVEAEAGFIDGAAGPAAAAAPQPTAMDAVTLVAVAAPPSKTKPKPDKKRQQNKSPQSLKVAAAIIALAATAPVPTTLFAWHPALAALSLPLAAAAGVVVAGRAAAAKRASGADRRATLERRVKLHFVLSAAASWCLVLSTAAVFLSKAQARRPHLVSAHARAGAAALVAWFGALLAAELKVWRDGPPWRAAPRFLWSDQSHRRLGVGALLVLGGAAATGLALTGFGGRLAAPRRRTALAAVCAGFVLEAYDRRRDFAKVLGRLPRRRAAPGEAVAAVVVPEPGAAH</sequence>
<evidence type="ECO:0000256" key="8">
    <source>
        <dbReference type="ARBA" id="ARBA00022989"/>
    </source>
</evidence>
<evidence type="ECO:0000256" key="3">
    <source>
        <dbReference type="ARBA" id="ARBA00022448"/>
    </source>
</evidence>
<keyword evidence="8 12" id="KW-1133">Transmembrane helix</keyword>
<feature type="transmembrane region" description="Helical" evidence="12">
    <location>
        <begin position="285"/>
        <end position="306"/>
    </location>
</feature>
<feature type="domain" description="Cytochrome b561" evidence="14">
    <location>
        <begin position="161"/>
        <end position="301"/>
    </location>
</feature>
<feature type="chain" id="PRO_5035312989" description="Cytochrome b561 domain-containing protein" evidence="13">
    <location>
        <begin position="21"/>
        <end position="367"/>
    </location>
</feature>
<keyword evidence="13" id="KW-0732">Signal</keyword>
<dbReference type="InterPro" id="IPR045150">
    <property type="entry name" value="CYB561D1/2"/>
</dbReference>
<evidence type="ECO:0000256" key="11">
    <source>
        <dbReference type="SAM" id="MobiDB-lite"/>
    </source>
</evidence>
<keyword evidence="5 12" id="KW-0812">Transmembrane</keyword>
<evidence type="ECO:0000256" key="13">
    <source>
        <dbReference type="SAM" id="SignalP"/>
    </source>
</evidence>
<dbReference type="GO" id="GO:0046872">
    <property type="term" value="F:metal ion binding"/>
    <property type="evidence" value="ECO:0007669"/>
    <property type="project" value="UniProtKB-KW"/>
</dbReference>
<keyword evidence="4" id="KW-0349">Heme</keyword>
<proteinExistence type="predicted"/>
<keyword evidence="3" id="KW-0813">Transport</keyword>
<dbReference type="Proteomes" id="UP000789595">
    <property type="component" value="Unassembled WGS sequence"/>
</dbReference>
<evidence type="ECO:0000313" key="16">
    <source>
        <dbReference type="Proteomes" id="UP000789595"/>
    </source>
</evidence>
<dbReference type="AlphaFoldDB" id="A0A8J2WD15"/>
<keyword evidence="10 12" id="KW-0472">Membrane</keyword>
<evidence type="ECO:0000256" key="9">
    <source>
        <dbReference type="ARBA" id="ARBA00023004"/>
    </source>
</evidence>
<feature type="signal peptide" evidence="13">
    <location>
        <begin position="1"/>
        <end position="20"/>
    </location>
</feature>
<organism evidence="15 16">
    <name type="scientific">Pelagomonas calceolata</name>
    <dbReference type="NCBI Taxonomy" id="35677"/>
    <lineage>
        <taxon>Eukaryota</taxon>
        <taxon>Sar</taxon>
        <taxon>Stramenopiles</taxon>
        <taxon>Ochrophyta</taxon>
        <taxon>Pelagophyceae</taxon>
        <taxon>Pelagomonadales</taxon>
        <taxon>Pelagomonadaceae</taxon>
        <taxon>Pelagomonas</taxon>
    </lineage>
</organism>
<evidence type="ECO:0000256" key="6">
    <source>
        <dbReference type="ARBA" id="ARBA00022723"/>
    </source>
</evidence>
<evidence type="ECO:0000256" key="2">
    <source>
        <dbReference type="ARBA" id="ARBA00004141"/>
    </source>
</evidence>
<evidence type="ECO:0000313" key="15">
    <source>
        <dbReference type="EMBL" id="CAH0363720.1"/>
    </source>
</evidence>
<dbReference type="GO" id="GO:0140575">
    <property type="term" value="F:transmembrane monodehydroascorbate reductase activity"/>
    <property type="evidence" value="ECO:0007669"/>
    <property type="project" value="InterPro"/>
</dbReference>
<protein>
    <recommendedName>
        <fullName evidence="14">Cytochrome b561 domain-containing protein</fullName>
    </recommendedName>
</protein>
<dbReference type="SMART" id="SM00665">
    <property type="entry name" value="B561"/>
    <property type="match status" value="1"/>
</dbReference>
<evidence type="ECO:0000256" key="4">
    <source>
        <dbReference type="ARBA" id="ARBA00022617"/>
    </source>
</evidence>
<comment type="cofactor">
    <cofactor evidence="1">
        <name>heme b</name>
        <dbReference type="ChEBI" id="CHEBI:60344"/>
    </cofactor>
</comment>
<evidence type="ECO:0000256" key="1">
    <source>
        <dbReference type="ARBA" id="ARBA00001970"/>
    </source>
</evidence>
<dbReference type="PANTHER" id="PTHR15422">
    <property type="entry name" value="OS05G0565100 PROTEIN"/>
    <property type="match status" value="1"/>
</dbReference>
<keyword evidence="16" id="KW-1185">Reference proteome</keyword>
<feature type="region of interest" description="Disordered" evidence="11">
    <location>
        <begin position="24"/>
        <end position="71"/>
    </location>
</feature>
<evidence type="ECO:0000256" key="5">
    <source>
        <dbReference type="ARBA" id="ARBA00022692"/>
    </source>
</evidence>
<evidence type="ECO:0000256" key="10">
    <source>
        <dbReference type="ARBA" id="ARBA00023136"/>
    </source>
</evidence>